<dbReference type="InterPro" id="IPR019385">
    <property type="entry name" value="PHAX_RNA-binding_domain"/>
</dbReference>
<dbReference type="GO" id="GO:0015031">
    <property type="term" value="P:protein transport"/>
    <property type="evidence" value="ECO:0007669"/>
    <property type="project" value="UniProtKB-KW"/>
</dbReference>
<dbReference type="OrthoDB" id="20573at2759"/>
<dbReference type="EMBL" id="JOJR01000143">
    <property type="protein sequence ID" value="RCN43898.1"/>
    <property type="molecule type" value="Genomic_DNA"/>
</dbReference>
<evidence type="ECO:0000256" key="8">
    <source>
        <dbReference type="ARBA" id="ARBA00022927"/>
    </source>
</evidence>
<keyword evidence="8" id="KW-0653">Protein transport</keyword>
<evidence type="ECO:0000256" key="6">
    <source>
        <dbReference type="ARBA" id="ARBA00022490"/>
    </source>
</evidence>
<keyword evidence="7" id="KW-0694">RNA-binding</keyword>
<dbReference type="InterPro" id="IPR038092">
    <property type="entry name" value="PHAX_RNA-binding_sf"/>
</dbReference>
<sequence length="165" mass="18790">MAVEFSADTSIEQLGDEMAKAMGERDPKTVKSIVQVCGVEKAIALFEEMRTVESQGGMMIDNGRRRRTPGGVFISLFKLDADIPGDVKKRLFDETKMEARKILRARKKGRSDFAQDVAKVNRQVSFAFQVLFQYICVLEEKQWLLVRSNPFFFHSAIKYNLNISS</sequence>
<evidence type="ECO:0000256" key="9">
    <source>
        <dbReference type="ARBA" id="ARBA00023242"/>
    </source>
</evidence>
<dbReference type="InterPro" id="IPR039047">
    <property type="entry name" value="PHAX"/>
</dbReference>
<dbReference type="Pfam" id="PF10258">
    <property type="entry name" value="PHAX_RNA-bd"/>
    <property type="match status" value="1"/>
</dbReference>
<dbReference type="PANTHER" id="PTHR13135">
    <property type="entry name" value="CYTOSOLIC RESINIFERATOXIN BINDING PROTEIN RBP-26"/>
    <property type="match status" value="1"/>
</dbReference>
<evidence type="ECO:0000256" key="3">
    <source>
        <dbReference type="ARBA" id="ARBA00006094"/>
    </source>
</evidence>
<evidence type="ECO:0000256" key="5">
    <source>
        <dbReference type="ARBA" id="ARBA00022448"/>
    </source>
</evidence>
<comment type="subcellular location">
    <subcellularLocation>
        <location evidence="2">Cytoplasm</location>
    </subcellularLocation>
    <subcellularLocation>
        <location evidence="1">Nucleus</location>
    </subcellularLocation>
</comment>
<reference evidence="12 13" key="1">
    <citation type="submission" date="2014-10" db="EMBL/GenBank/DDBJ databases">
        <title>Draft genome of the hookworm Ancylostoma caninum.</title>
        <authorList>
            <person name="Mitreva M."/>
        </authorList>
    </citation>
    <scope>NUCLEOTIDE SEQUENCE [LARGE SCALE GENOMIC DNA]</scope>
    <source>
        <strain evidence="12 13">Baltimore</strain>
    </source>
</reference>
<dbReference type="GO" id="GO:0006408">
    <property type="term" value="P:snRNA export from nucleus"/>
    <property type="evidence" value="ECO:0007669"/>
    <property type="project" value="InterPro"/>
</dbReference>
<name>A0A368GJP2_ANCCA</name>
<evidence type="ECO:0000256" key="10">
    <source>
        <dbReference type="ARBA" id="ARBA00030834"/>
    </source>
</evidence>
<dbReference type="PANTHER" id="PTHR13135:SF0">
    <property type="entry name" value="PHOSPHORYLATED ADAPTER RNA EXPORT PROTEIN"/>
    <property type="match status" value="1"/>
</dbReference>
<comment type="similarity">
    <text evidence="3">Belongs to the PHAX family.</text>
</comment>
<evidence type="ECO:0000256" key="7">
    <source>
        <dbReference type="ARBA" id="ARBA00022884"/>
    </source>
</evidence>
<evidence type="ECO:0000256" key="4">
    <source>
        <dbReference type="ARBA" id="ARBA00016856"/>
    </source>
</evidence>
<organism evidence="12 13">
    <name type="scientific">Ancylostoma caninum</name>
    <name type="common">Dog hookworm</name>
    <dbReference type="NCBI Taxonomy" id="29170"/>
    <lineage>
        <taxon>Eukaryota</taxon>
        <taxon>Metazoa</taxon>
        <taxon>Ecdysozoa</taxon>
        <taxon>Nematoda</taxon>
        <taxon>Chromadorea</taxon>
        <taxon>Rhabditida</taxon>
        <taxon>Rhabditina</taxon>
        <taxon>Rhabditomorpha</taxon>
        <taxon>Strongyloidea</taxon>
        <taxon>Ancylostomatidae</taxon>
        <taxon>Ancylostomatinae</taxon>
        <taxon>Ancylostoma</taxon>
    </lineage>
</organism>
<dbReference type="AlphaFoldDB" id="A0A368GJP2"/>
<evidence type="ECO:0000313" key="12">
    <source>
        <dbReference type="EMBL" id="RCN43898.1"/>
    </source>
</evidence>
<evidence type="ECO:0000313" key="13">
    <source>
        <dbReference type="Proteomes" id="UP000252519"/>
    </source>
</evidence>
<dbReference type="GO" id="GO:0003723">
    <property type="term" value="F:RNA binding"/>
    <property type="evidence" value="ECO:0007669"/>
    <property type="project" value="UniProtKB-KW"/>
</dbReference>
<evidence type="ECO:0000259" key="11">
    <source>
        <dbReference type="Pfam" id="PF10258"/>
    </source>
</evidence>
<dbReference type="GO" id="GO:0005634">
    <property type="term" value="C:nucleus"/>
    <property type="evidence" value="ECO:0007669"/>
    <property type="project" value="UniProtKB-SubCell"/>
</dbReference>
<dbReference type="STRING" id="29170.A0A368GJP2"/>
<evidence type="ECO:0000256" key="2">
    <source>
        <dbReference type="ARBA" id="ARBA00004496"/>
    </source>
</evidence>
<dbReference type="Gene3D" id="1.10.10.1440">
    <property type="entry name" value="PHAX RNA-binding domain"/>
    <property type="match status" value="1"/>
</dbReference>
<feature type="domain" description="Phosphorylated adapter RNA export protein RNA-binding" evidence="11">
    <location>
        <begin position="16"/>
        <end position="96"/>
    </location>
</feature>
<keyword evidence="5" id="KW-0813">Transport</keyword>
<keyword evidence="13" id="KW-1185">Reference proteome</keyword>
<keyword evidence="9" id="KW-0539">Nucleus</keyword>
<keyword evidence="6" id="KW-0963">Cytoplasm</keyword>
<evidence type="ECO:0000256" key="1">
    <source>
        <dbReference type="ARBA" id="ARBA00004123"/>
    </source>
</evidence>
<proteinExistence type="inferred from homology"/>
<accession>A0A368GJP2</accession>
<dbReference type="GO" id="GO:0005737">
    <property type="term" value="C:cytoplasm"/>
    <property type="evidence" value="ECO:0007669"/>
    <property type="project" value="UniProtKB-SubCell"/>
</dbReference>
<dbReference type="Proteomes" id="UP000252519">
    <property type="component" value="Unassembled WGS sequence"/>
</dbReference>
<gene>
    <name evidence="12" type="ORF">ANCCAN_10099</name>
</gene>
<protein>
    <recommendedName>
        <fullName evidence="4">Phosphorylated adapter RNA export protein</fullName>
    </recommendedName>
    <alternativeName>
        <fullName evidence="10">RNA U small nuclear RNA export adapter protein</fullName>
    </alternativeName>
</protein>
<comment type="caution">
    <text evidence="12">The sequence shown here is derived from an EMBL/GenBank/DDBJ whole genome shotgun (WGS) entry which is preliminary data.</text>
</comment>